<evidence type="ECO:0000256" key="1">
    <source>
        <dbReference type="SAM" id="Coils"/>
    </source>
</evidence>
<comment type="caution">
    <text evidence="5">The sequence shown here is derived from an EMBL/GenBank/DDBJ whole genome shotgun (WGS) entry which is preliminary data.</text>
</comment>
<dbReference type="SUPFAM" id="SSF51261">
    <property type="entry name" value="Duplicated hybrid motif"/>
    <property type="match status" value="1"/>
</dbReference>
<dbReference type="GO" id="GO:0004222">
    <property type="term" value="F:metalloendopeptidase activity"/>
    <property type="evidence" value="ECO:0007669"/>
    <property type="project" value="TreeGrafter"/>
</dbReference>
<feature type="domain" description="M23ase beta-sheet core" evidence="3">
    <location>
        <begin position="334"/>
        <end position="429"/>
    </location>
</feature>
<protein>
    <submittedName>
        <fullName evidence="5">DUF5930 domain-containing protein</fullName>
    </submittedName>
</protein>
<keyword evidence="1" id="KW-0175">Coiled coil</keyword>
<dbReference type="Proteomes" id="UP001208041">
    <property type="component" value="Unassembled WGS sequence"/>
</dbReference>
<dbReference type="PANTHER" id="PTHR21666">
    <property type="entry name" value="PEPTIDASE-RELATED"/>
    <property type="match status" value="1"/>
</dbReference>
<evidence type="ECO:0000313" key="5">
    <source>
        <dbReference type="EMBL" id="MCV6824133.1"/>
    </source>
</evidence>
<dbReference type="Pfam" id="PF19353">
    <property type="entry name" value="DUF5930"/>
    <property type="match status" value="1"/>
</dbReference>
<dbReference type="FunFam" id="2.70.70.10:FF:000006">
    <property type="entry name" value="M23 family peptidase"/>
    <property type="match status" value="1"/>
</dbReference>
<dbReference type="RefSeq" id="WP_263952953.1">
    <property type="nucleotide sequence ID" value="NZ_JAOYFC010000001.1"/>
</dbReference>
<evidence type="ECO:0000259" key="3">
    <source>
        <dbReference type="Pfam" id="PF01551"/>
    </source>
</evidence>
<feature type="coiled-coil region" evidence="1">
    <location>
        <begin position="107"/>
        <end position="169"/>
    </location>
</feature>
<feature type="transmembrane region" description="Helical" evidence="2">
    <location>
        <begin position="41"/>
        <end position="63"/>
    </location>
</feature>
<dbReference type="AlphaFoldDB" id="A0AAE3IXW5"/>
<evidence type="ECO:0000313" key="6">
    <source>
        <dbReference type="Proteomes" id="UP001208041"/>
    </source>
</evidence>
<name>A0AAE3IXW5_9RHOB</name>
<feature type="domain" description="DUF5930" evidence="4">
    <location>
        <begin position="1"/>
        <end position="323"/>
    </location>
</feature>
<dbReference type="PANTHER" id="PTHR21666:SF270">
    <property type="entry name" value="MUREIN HYDROLASE ACTIVATOR ENVC"/>
    <property type="match status" value="1"/>
</dbReference>
<dbReference type="EMBL" id="JAOYFC010000001">
    <property type="protein sequence ID" value="MCV6824133.1"/>
    <property type="molecule type" value="Genomic_DNA"/>
</dbReference>
<dbReference type="CDD" id="cd12797">
    <property type="entry name" value="M23_peptidase"/>
    <property type="match status" value="1"/>
</dbReference>
<keyword evidence="2" id="KW-0812">Transmembrane</keyword>
<keyword evidence="6" id="KW-1185">Reference proteome</keyword>
<keyword evidence="2" id="KW-1133">Transmembrane helix</keyword>
<organism evidence="5 6">
    <name type="scientific">Halocynthiibacter halioticoli</name>
    <dbReference type="NCBI Taxonomy" id="2986804"/>
    <lineage>
        <taxon>Bacteria</taxon>
        <taxon>Pseudomonadati</taxon>
        <taxon>Pseudomonadota</taxon>
        <taxon>Alphaproteobacteria</taxon>
        <taxon>Rhodobacterales</taxon>
        <taxon>Paracoccaceae</taxon>
        <taxon>Halocynthiibacter</taxon>
    </lineage>
</organism>
<evidence type="ECO:0000259" key="4">
    <source>
        <dbReference type="Pfam" id="PF19353"/>
    </source>
</evidence>
<dbReference type="Pfam" id="PF01551">
    <property type="entry name" value="Peptidase_M23"/>
    <property type="match status" value="1"/>
</dbReference>
<dbReference type="InterPro" id="IPR050570">
    <property type="entry name" value="Cell_wall_metabolism_enzyme"/>
</dbReference>
<dbReference type="Gene3D" id="2.70.70.10">
    <property type="entry name" value="Glucose Permease (Domain IIA)"/>
    <property type="match status" value="1"/>
</dbReference>
<dbReference type="InterPro" id="IPR045974">
    <property type="entry name" value="DUF5930"/>
</dbReference>
<keyword evidence="2" id="KW-0472">Membrane</keyword>
<evidence type="ECO:0000256" key="2">
    <source>
        <dbReference type="SAM" id="Phobius"/>
    </source>
</evidence>
<dbReference type="InterPro" id="IPR016047">
    <property type="entry name" value="M23ase_b-sheet_dom"/>
</dbReference>
<proteinExistence type="predicted"/>
<gene>
    <name evidence="5" type="ORF">OH136_06140</name>
</gene>
<dbReference type="InterPro" id="IPR011055">
    <property type="entry name" value="Dup_hybrid_motif"/>
</dbReference>
<reference evidence="5" key="1">
    <citation type="submission" date="2022-10" db="EMBL/GenBank/DDBJ databases">
        <authorList>
            <person name="Yue Y."/>
        </authorList>
    </citation>
    <scope>NUCLEOTIDE SEQUENCE</scope>
    <source>
        <strain evidence="5">Z654</strain>
    </source>
</reference>
<sequence length="440" mass="48913">MRARLLNRLNTVLEKRLPERRLFLRSDNETRFLRLKPTTQAFALLGCASVVGWTIVASSILFMQSISSGSLRDQAEREQFLYEARLNTLSAERDYRTEEAISAQQRFSKALDEISEMQSELLRLEDRRYELETGIEVIQATLRKTIKERDAARAEAAEYALKLEGSEENTIADAGSVDDVLNTVDFLTAALAGAADERDRIAQDASSAFATIADLEFEAKLMRQRNDRIFSQLEEAVSVSLSPMDQMFRNAGLSPDSILKQVRAGYNGQGGPLTPLSFSTKGERPDADSLRANAILRSMDNVNIYRIAAEKAPFALPVKSAFRFTSGFGPRWGRMHNGTDFAASHGTPIHTTGDGVVIHAGWQSGYGNLVKVQHEFGIVTFYAHMSKIRVKKGQRVSRGDRIGDMGNTGRSTGTHLHYEVRVGGKPVNPMKFIKAARDVF</sequence>
<accession>A0AAE3IXW5</accession>